<evidence type="ECO:0000256" key="1">
    <source>
        <dbReference type="ARBA" id="ARBA00008645"/>
    </source>
</evidence>
<dbReference type="InterPro" id="IPR029058">
    <property type="entry name" value="AB_hydrolase_fold"/>
</dbReference>
<feature type="domain" description="Serine aminopeptidase S33" evidence="3">
    <location>
        <begin position="42"/>
        <end position="281"/>
    </location>
</feature>
<organism evidence="4 5">
    <name type="scientific">Actinoplanes awajinensis subsp. mycoplanecinus</name>
    <dbReference type="NCBI Taxonomy" id="135947"/>
    <lineage>
        <taxon>Bacteria</taxon>
        <taxon>Bacillati</taxon>
        <taxon>Actinomycetota</taxon>
        <taxon>Actinomycetes</taxon>
        <taxon>Micromonosporales</taxon>
        <taxon>Micromonosporaceae</taxon>
        <taxon>Actinoplanes</taxon>
    </lineage>
</organism>
<name>A0A101JEY5_9ACTN</name>
<dbReference type="Proteomes" id="UP000053244">
    <property type="component" value="Unassembled WGS sequence"/>
</dbReference>
<evidence type="ECO:0000259" key="3">
    <source>
        <dbReference type="Pfam" id="PF12146"/>
    </source>
</evidence>
<keyword evidence="2" id="KW-0378">Hydrolase</keyword>
<comment type="similarity">
    <text evidence="1">Belongs to the AB hydrolase superfamily.</text>
</comment>
<comment type="caution">
    <text evidence="4">The sequence shown here is derived from an EMBL/GenBank/DDBJ whole genome shotgun (WGS) entry which is preliminary data.</text>
</comment>
<dbReference type="InterPro" id="IPR050261">
    <property type="entry name" value="FrsA_esterase"/>
</dbReference>
<dbReference type="AlphaFoldDB" id="A0A101JEY5"/>
<dbReference type="EMBL" id="LLZH01000312">
    <property type="protein sequence ID" value="KUL25618.1"/>
    <property type="molecule type" value="Genomic_DNA"/>
</dbReference>
<accession>A0A101JEY5</accession>
<dbReference type="Pfam" id="PF12146">
    <property type="entry name" value="Hydrolase_4"/>
    <property type="match status" value="1"/>
</dbReference>
<dbReference type="PANTHER" id="PTHR22946">
    <property type="entry name" value="DIENELACTONE HYDROLASE DOMAIN-CONTAINING PROTEIN-RELATED"/>
    <property type="match status" value="1"/>
</dbReference>
<evidence type="ECO:0000313" key="4">
    <source>
        <dbReference type="EMBL" id="KUL25618.1"/>
    </source>
</evidence>
<proteinExistence type="inferred from homology"/>
<evidence type="ECO:0000313" key="5">
    <source>
        <dbReference type="Proteomes" id="UP000053244"/>
    </source>
</evidence>
<dbReference type="SUPFAM" id="SSF53474">
    <property type="entry name" value="alpha/beta-Hydrolases"/>
    <property type="match status" value="1"/>
</dbReference>
<dbReference type="Gene3D" id="3.40.50.1820">
    <property type="entry name" value="alpha/beta hydrolase"/>
    <property type="match status" value="1"/>
</dbReference>
<dbReference type="Gene3D" id="1.10.10.800">
    <property type="match status" value="1"/>
</dbReference>
<protein>
    <recommendedName>
        <fullName evidence="3">Serine aminopeptidase S33 domain-containing protein</fullName>
    </recommendedName>
</protein>
<evidence type="ECO:0000256" key="2">
    <source>
        <dbReference type="ARBA" id="ARBA00022801"/>
    </source>
</evidence>
<dbReference type="InterPro" id="IPR022742">
    <property type="entry name" value="Hydrolase_4"/>
</dbReference>
<sequence length="316" mass="33627">MVACPAGSGRVTVITLREVSFFSDGQRCAGRLFLPPEAAWTACVVSAHGTTGTMDFGLARYAQRFAEAGLVVLTFDYRQFGASEGRPRQVISVRRQVADWQAAIRFARALPEVDPDRVALWGTSLSGGHVMTVAAADPAIRAVVAQLPFMGIEAGRSSPRSGKVTAALFAAALRDAAGALFARAPVTVPIVGPPGAVAVFTGAEDDAVARHLAAEAPTWRNEMAARSLFALMRYRPGRLARRLEMPLLVCVAEADTAASLPLATRAAREAPHGELRRYPGGHFSAYLGEVQQRMVTDQTAFLRRHLCATPADATSG</sequence>
<keyword evidence="5" id="KW-1185">Reference proteome</keyword>
<dbReference type="GO" id="GO:0052689">
    <property type="term" value="F:carboxylic ester hydrolase activity"/>
    <property type="evidence" value="ECO:0007669"/>
    <property type="project" value="UniProtKB-ARBA"/>
</dbReference>
<dbReference type="PANTHER" id="PTHR22946:SF9">
    <property type="entry name" value="POLYKETIDE TRANSFERASE AF380"/>
    <property type="match status" value="1"/>
</dbReference>
<reference evidence="4 5" key="1">
    <citation type="submission" date="2015-10" db="EMBL/GenBank/DDBJ databases">
        <authorList>
            <person name="Gilbert D.G."/>
        </authorList>
    </citation>
    <scope>NUCLEOTIDE SEQUENCE [LARGE SCALE GENOMIC DNA]</scope>
    <source>
        <strain evidence="4 5">NRRL B-16712</strain>
    </source>
</reference>
<gene>
    <name evidence="4" type="ORF">ADL15_40400</name>
</gene>